<proteinExistence type="predicted"/>
<organism evidence="2 3">
    <name type="scientific">Mycolicibacterium sediminis</name>
    <dbReference type="NCBI Taxonomy" id="1286180"/>
    <lineage>
        <taxon>Bacteria</taxon>
        <taxon>Bacillati</taxon>
        <taxon>Actinomycetota</taxon>
        <taxon>Actinomycetes</taxon>
        <taxon>Mycobacteriales</taxon>
        <taxon>Mycobacteriaceae</taxon>
        <taxon>Mycolicibacterium</taxon>
    </lineage>
</organism>
<keyword evidence="3" id="KW-1185">Reference proteome</keyword>
<dbReference type="AlphaFoldDB" id="A0A7I7QM51"/>
<gene>
    <name evidence="2" type="ORF">MSEDJ_14580</name>
</gene>
<reference evidence="2 3" key="1">
    <citation type="journal article" date="2019" name="Emerg. Microbes Infect.">
        <title>Comprehensive subspecies identification of 175 nontuberculous mycobacteria species based on 7547 genomic profiles.</title>
        <authorList>
            <person name="Matsumoto Y."/>
            <person name="Kinjo T."/>
            <person name="Motooka D."/>
            <person name="Nabeya D."/>
            <person name="Jung N."/>
            <person name="Uechi K."/>
            <person name="Horii T."/>
            <person name="Iida T."/>
            <person name="Fujita J."/>
            <person name="Nakamura S."/>
        </authorList>
    </citation>
    <scope>NUCLEOTIDE SEQUENCE [LARGE SCALE GENOMIC DNA]</scope>
    <source>
        <strain evidence="2 3">JCM 17899</strain>
    </source>
</reference>
<accession>A0A7I7QM51</accession>
<protein>
    <submittedName>
        <fullName evidence="2">Uncharacterized protein</fullName>
    </submittedName>
</protein>
<evidence type="ECO:0000256" key="1">
    <source>
        <dbReference type="SAM" id="Phobius"/>
    </source>
</evidence>
<sequence length="100" mass="11068">MPILALLLLRRLVPRRVDQTRRRLRLVLTLWRLAPPPVRSVVHRLTSGRVGFVTGMALGAIGSRAGSRLLRRRSRRKPATLALAAGAALLVVFLVAAQYL</sequence>
<evidence type="ECO:0000313" key="2">
    <source>
        <dbReference type="EMBL" id="BBY27362.1"/>
    </source>
</evidence>
<dbReference type="KEGG" id="msei:MSEDJ_14580"/>
<keyword evidence="1" id="KW-1133">Transmembrane helix</keyword>
<keyword evidence="1" id="KW-0812">Transmembrane</keyword>
<name>A0A7I7QM51_9MYCO</name>
<feature type="transmembrane region" description="Helical" evidence="1">
    <location>
        <begin position="79"/>
        <end position="99"/>
    </location>
</feature>
<keyword evidence="1" id="KW-0472">Membrane</keyword>
<dbReference type="RefSeq" id="WP_163796251.1">
    <property type="nucleotide sequence ID" value="NZ_AP022588.1"/>
</dbReference>
<dbReference type="Proteomes" id="UP000467193">
    <property type="component" value="Chromosome"/>
</dbReference>
<dbReference type="EMBL" id="AP022588">
    <property type="protein sequence ID" value="BBY27362.1"/>
    <property type="molecule type" value="Genomic_DNA"/>
</dbReference>
<feature type="transmembrane region" description="Helical" evidence="1">
    <location>
        <begin position="50"/>
        <end position="67"/>
    </location>
</feature>
<evidence type="ECO:0000313" key="3">
    <source>
        <dbReference type="Proteomes" id="UP000467193"/>
    </source>
</evidence>